<reference evidence="2" key="1">
    <citation type="submission" date="2020-08" db="EMBL/GenBank/DDBJ databases">
        <title>Spodoptera exigua strain:BAW_Kor-Di-RS1 Genome sequencing and assembly.</title>
        <authorList>
            <person name="Kim J."/>
            <person name="Nam H.Y."/>
            <person name="Kwon M."/>
            <person name="Choi J.H."/>
            <person name="Cho S.R."/>
            <person name="Kim G.-H."/>
        </authorList>
    </citation>
    <scope>NUCLEOTIDE SEQUENCE</scope>
    <source>
        <strain evidence="2">BAW_Kor-Di-RS1</strain>
        <tissue evidence="2">Whole-body</tissue>
    </source>
</reference>
<evidence type="ECO:0000256" key="1">
    <source>
        <dbReference type="SAM" id="MobiDB-lite"/>
    </source>
</evidence>
<feature type="region of interest" description="Disordered" evidence="1">
    <location>
        <begin position="52"/>
        <end position="89"/>
    </location>
</feature>
<keyword evidence="3" id="KW-1185">Reference proteome</keyword>
<comment type="caution">
    <text evidence="2">The sequence shown here is derived from an EMBL/GenBank/DDBJ whole genome shotgun (WGS) entry which is preliminary data.</text>
</comment>
<feature type="region of interest" description="Disordered" evidence="1">
    <location>
        <begin position="1"/>
        <end position="22"/>
    </location>
</feature>
<sequence>MTFESVGAPAQREAPQTGRASTRWKLVPAGRVRSFASDVAAWSLRVPCCGACASSQSGPRPPPADTDDNTTLPHDTNIRNSLKEKVSAVPPTALSKFQTIA</sequence>
<gene>
    <name evidence="2" type="ORF">HW555_002228</name>
</gene>
<feature type="compositionally biased region" description="Polar residues" evidence="1">
    <location>
        <begin position="69"/>
        <end position="80"/>
    </location>
</feature>
<protein>
    <submittedName>
        <fullName evidence="2">Uncharacterized protein</fullName>
    </submittedName>
</protein>
<evidence type="ECO:0000313" key="2">
    <source>
        <dbReference type="EMBL" id="KAF9422008.1"/>
    </source>
</evidence>
<dbReference type="Proteomes" id="UP000648187">
    <property type="component" value="Unassembled WGS sequence"/>
</dbReference>
<accession>A0A835LAF7</accession>
<name>A0A835LAF7_SPOEX</name>
<dbReference type="EMBL" id="JACKWZ010000020">
    <property type="protein sequence ID" value="KAF9422008.1"/>
    <property type="molecule type" value="Genomic_DNA"/>
</dbReference>
<proteinExistence type="predicted"/>
<dbReference type="AlphaFoldDB" id="A0A835LAF7"/>
<evidence type="ECO:0000313" key="3">
    <source>
        <dbReference type="Proteomes" id="UP000648187"/>
    </source>
</evidence>
<organism evidence="2 3">
    <name type="scientific">Spodoptera exigua</name>
    <name type="common">Beet armyworm</name>
    <name type="synonym">Noctua fulgens</name>
    <dbReference type="NCBI Taxonomy" id="7107"/>
    <lineage>
        <taxon>Eukaryota</taxon>
        <taxon>Metazoa</taxon>
        <taxon>Ecdysozoa</taxon>
        <taxon>Arthropoda</taxon>
        <taxon>Hexapoda</taxon>
        <taxon>Insecta</taxon>
        <taxon>Pterygota</taxon>
        <taxon>Neoptera</taxon>
        <taxon>Endopterygota</taxon>
        <taxon>Lepidoptera</taxon>
        <taxon>Glossata</taxon>
        <taxon>Ditrysia</taxon>
        <taxon>Noctuoidea</taxon>
        <taxon>Noctuidae</taxon>
        <taxon>Amphipyrinae</taxon>
        <taxon>Spodoptera</taxon>
    </lineage>
</organism>